<protein>
    <submittedName>
        <fullName evidence="1">Uncharacterized protein</fullName>
    </submittedName>
</protein>
<evidence type="ECO:0000313" key="1">
    <source>
        <dbReference type="EMBL" id="OFA34851.1"/>
    </source>
</evidence>
<dbReference type="InterPro" id="IPR027417">
    <property type="entry name" value="P-loop_NTPase"/>
</dbReference>
<organism evidence="1 2">
    <name type="scientific">Bifidobacterium adolescentis</name>
    <dbReference type="NCBI Taxonomy" id="1680"/>
    <lineage>
        <taxon>Bacteria</taxon>
        <taxon>Bacillati</taxon>
        <taxon>Actinomycetota</taxon>
        <taxon>Actinomycetes</taxon>
        <taxon>Bifidobacteriales</taxon>
        <taxon>Bifidobacteriaceae</taxon>
        <taxon>Bifidobacterium</taxon>
    </lineage>
</organism>
<accession>A0A1E7Y037</accession>
<dbReference type="SUPFAM" id="SSF52540">
    <property type="entry name" value="P-loop containing nucleoside triphosphate hydrolases"/>
    <property type="match status" value="1"/>
</dbReference>
<evidence type="ECO:0000313" key="2">
    <source>
        <dbReference type="Proteomes" id="UP000175684"/>
    </source>
</evidence>
<proteinExistence type="predicted"/>
<dbReference type="RefSeq" id="WP_070122682.1">
    <property type="nucleotide sequence ID" value="NZ_WQQI01000013.1"/>
</dbReference>
<comment type="caution">
    <text evidence="1">The sequence shown here is derived from an EMBL/GenBank/DDBJ whole genome shotgun (WGS) entry which is preliminary data.</text>
</comment>
<sequence>MLDELVRNVEFLGENVWFPSGAITILGGRKRCGKSTLALYECARFSAMGKKVLIVQREDDAGLVKAKLQCMGADLGNIMLYKRRAGGIEYCGFNAGDLRGIVESAGKMHADLVYIDPLHGLAAGRMNDQQSADCLIALDAMAKRNNCCVLGVLHAKKDPEDVSYAISGSDQWVAKARSYLYLETCPNASDVAVCQQVDASYSDTVNAKIRFGIRECVGDDGETFPVRVVVETAPTDDTAQDYLDLKNVMKEDRTDPVVREAMAEWMHAAVHLNGNHMLTRELFHQAESKDRRWTPAKLRKAFSLAGLGQARAAERGSRSIVYLKDPSEYSGEEAERLDMGSTPETLAKEWVATVPR</sequence>
<dbReference type="EMBL" id="MAXD01000004">
    <property type="protein sequence ID" value="OFA34851.1"/>
    <property type="molecule type" value="Genomic_DNA"/>
</dbReference>
<dbReference type="Pfam" id="PF13481">
    <property type="entry name" value="AAA_25"/>
    <property type="match status" value="1"/>
</dbReference>
<reference evidence="1 2" key="1">
    <citation type="submission" date="2016-07" db="EMBL/GenBank/DDBJ databases">
        <title>Draft Genome Sequence of Bifidobacterium adolescentis strain Km 4.</title>
        <authorList>
            <person name="Danilenko V.N."/>
        </authorList>
    </citation>
    <scope>NUCLEOTIDE SEQUENCE [LARGE SCALE GENOMIC DNA]</scope>
    <source>
        <strain evidence="1 2">Km 4</strain>
    </source>
</reference>
<name>A0A1E7Y037_BIFAD</name>
<gene>
    <name evidence="1" type="ORF">BBK15_06660</name>
</gene>
<dbReference type="AlphaFoldDB" id="A0A1E7Y037"/>
<dbReference type="Proteomes" id="UP000175684">
    <property type="component" value="Unassembled WGS sequence"/>
</dbReference>
<dbReference type="Gene3D" id="3.40.50.300">
    <property type="entry name" value="P-loop containing nucleotide triphosphate hydrolases"/>
    <property type="match status" value="1"/>
</dbReference>